<organism evidence="1 2">
    <name type="scientific">Pseudomonas morbosilactucae</name>
    <dbReference type="NCBI Taxonomy" id="2938197"/>
    <lineage>
        <taxon>Bacteria</taxon>
        <taxon>Pseudomonadati</taxon>
        <taxon>Pseudomonadota</taxon>
        <taxon>Gammaproteobacteria</taxon>
        <taxon>Pseudomonadales</taxon>
        <taxon>Pseudomonadaceae</taxon>
        <taxon>Pseudomonas</taxon>
    </lineage>
</organism>
<dbReference type="RefSeq" id="WP_268265363.1">
    <property type="nucleotide sequence ID" value="NZ_JALQCW010000030.1"/>
</dbReference>
<dbReference type="EMBL" id="JALQCW010000030">
    <property type="protein sequence ID" value="MCK9798664.1"/>
    <property type="molecule type" value="Genomic_DNA"/>
</dbReference>
<reference evidence="1 2" key="1">
    <citation type="journal article" date="2022" name="Int. J. Syst. Evol. Microbiol.">
        <title>Pseudomonas aegrilactucae sp. nov. and Pseudomonas morbosilactucae sp. nov., pathogens causing bacterial rot of lettuce in Japan.</title>
        <authorList>
            <person name="Sawada H."/>
            <person name="Fujikawa T."/>
            <person name="Satou M."/>
        </authorList>
    </citation>
    <scope>NUCLEOTIDE SEQUENCE [LARGE SCALE GENOMIC DNA]</scope>
    <source>
        <strain evidence="1 2">MAFF 302030</strain>
    </source>
</reference>
<name>A0A9X1YVG9_9PSED</name>
<accession>A0A9X1YVG9</accession>
<proteinExistence type="predicted"/>
<dbReference type="Proteomes" id="UP001155059">
    <property type="component" value="Unassembled WGS sequence"/>
</dbReference>
<evidence type="ECO:0000313" key="2">
    <source>
        <dbReference type="Proteomes" id="UP001155059"/>
    </source>
</evidence>
<evidence type="ECO:0000313" key="1">
    <source>
        <dbReference type="EMBL" id="MCK9798664.1"/>
    </source>
</evidence>
<protein>
    <submittedName>
        <fullName evidence="1">Uncharacterized protein</fullName>
    </submittedName>
</protein>
<reference evidence="1 2" key="2">
    <citation type="journal article" date="2023" name="Plant Pathol.">
        <title>Dismantling and reorganizing Pseudomonas marginalis sensu#lato.</title>
        <authorList>
            <person name="Sawada H."/>
            <person name="Fujikawa T."/>
            <person name="Satou M."/>
        </authorList>
    </citation>
    <scope>NUCLEOTIDE SEQUENCE [LARGE SCALE GENOMIC DNA]</scope>
    <source>
        <strain evidence="1 2">MAFF 302030</strain>
    </source>
</reference>
<gene>
    <name evidence="1" type="ORF">M1B34_13255</name>
</gene>
<sequence length="183" mass="21152">MHRLEHNVDNQWLPYSHPPIFQVAAIGQGQRIVAAVPGSDPEVVTRLVRCLSEPFILLYILHTPRGGEGEAGRYQSPELTRQEFEAFINEFTPLLSSDSRFDLWVYAPEENATVAWDRHDLLYAYGPLDAYTRELRALGFSHGQPEMPVPHAHNYHAKLDDLSRQLINRFEWRHSPLRPEDEQ</sequence>
<dbReference type="AlphaFoldDB" id="A0A9X1YVG9"/>
<comment type="caution">
    <text evidence="1">The sequence shown here is derived from an EMBL/GenBank/DDBJ whole genome shotgun (WGS) entry which is preliminary data.</text>
</comment>